<dbReference type="Proteomes" id="UP000673975">
    <property type="component" value="Unassembled WGS sequence"/>
</dbReference>
<dbReference type="InterPro" id="IPR029055">
    <property type="entry name" value="Ntn_hydrolases_N"/>
</dbReference>
<dbReference type="PANTHER" id="PTHR43199">
    <property type="entry name" value="GLUTATHIONE HYDROLASE"/>
    <property type="match status" value="1"/>
</dbReference>
<dbReference type="Pfam" id="PF01019">
    <property type="entry name" value="G_glu_transpept"/>
    <property type="match status" value="2"/>
</dbReference>
<dbReference type="GO" id="GO:0016787">
    <property type="term" value="F:hydrolase activity"/>
    <property type="evidence" value="ECO:0007669"/>
    <property type="project" value="UniProtKB-KW"/>
</dbReference>
<dbReference type="Gene3D" id="3.60.20.40">
    <property type="match status" value="1"/>
</dbReference>
<dbReference type="InterPro" id="IPR043137">
    <property type="entry name" value="GGT_ssub_C"/>
</dbReference>
<accession>A0A8J7RM43</accession>
<dbReference type="GO" id="GO:0016740">
    <property type="term" value="F:transferase activity"/>
    <property type="evidence" value="ECO:0007669"/>
    <property type="project" value="UniProtKB-KW"/>
</dbReference>
<dbReference type="Gene3D" id="1.10.246.130">
    <property type="match status" value="1"/>
</dbReference>
<protein>
    <submittedName>
        <fullName evidence="6">Gamma-glutamyltransferase</fullName>
    </submittedName>
</protein>
<evidence type="ECO:0000256" key="3">
    <source>
        <dbReference type="ARBA" id="ARBA00022801"/>
    </source>
</evidence>
<dbReference type="EMBL" id="JAFIDN010000005">
    <property type="protein sequence ID" value="MBP3192618.1"/>
    <property type="molecule type" value="Genomic_DNA"/>
</dbReference>
<organism evidence="6 7">
    <name type="scientific">Natronogracilivirga saccharolytica</name>
    <dbReference type="NCBI Taxonomy" id="2812953"/>
    <lineage>
        <taxon>Bacteria</taxon>
        <taxon>Pseudomonadati</taxon>
        <taxon>Balneolota</taxon>
        <taxon>Balneolia</taxon>
        <taxon>Balneolales</taxon>
        <taxon>Cyclonatronaceae</taxon>
        <taxon>Natronogracilivirga</taxon>
    </lineage>
</organism>
<feature type="region of interest" description="Disordered" evidence="5">
    <location>
        <begin position="171"/>
        <end position="200"/>
    </location>
</feature>
<sequence length="545" mass="59164">MSDGKGVVAAGHDLTIRAAGEILKSGGNAFDAVVAGHLAACVTEPVLSSAGGGGFLLTQTSGGSQMLYDFFTQTPLRHRNPEEIEFYPISADFGETMQEFHIGMGAFATPGTVKGLFAVHRDLCSMPMKRLAEPAIEMARKGVVMNHFQSYIIDIVSPVFRASEEALRVYGKPGENREKGSNGKPGIGSETHEAVGLKDKGASENKAKLVEEGDVLFQPELADFLEELAAEGDDFFYCGEVAQSIARLSRDLGGQVTAEDLENYEVFRRRPLEVAYRNSRLAINPAPSSGGTLIAFALKLMEEVDMAGMPYGSPGHLLHLARVQQLTDMARLDRLADRNLPDAGFLDPDYLRRFQDQIRNYARKYGGTTHISIMDSDGNTAALTTSNGEGCGRILPGSGVMLNNMLGEEDLHPDGFHKWPENTRITSMMAPAILNRPDGSVIALGSGGSNRIRTAILQVLLNIIDHGMSVEDAVTRPRIHCEKDFLSVEYGFDRDVLARVVKEWPDHKLWSGSNLFFGGTHSVMYGPSGFHGAGDPRRGGSARLF</sequence>
<dbReference type="InterPro" id="IPR043138">
    <property type="entry name" value="GGT_lsub"/>
</dbReference>
<dbReference type="SUPFAM" id="SSF56235">
    <property type="entry name" value="N-terminal nucleophile aminohydrolases (Ntn hydrolases)"/>
    <property type="match status" value="1"/>
</dbReference>
<keyword evidence="3" id="KW-0378">Hydrolase</keyword>
<evidence type="ECO:0000256" key="4">
    <source>
        <dbReference type="ARBA" id="ARBA00023145"/>
    </source>
</evidence>
<dbReference type="AlphaFoldDB" id="A0A8J7RM43"/>
<evidence type="ECO:0000313" key="7">
    <source>
        <dbReference type="Proteomes" id="UP000673975"/>
    </source>
</evidence>
<evidence type="ECO:0000313" key="6">
    <source>
        <dbReference type="EMBL" id="MBP3192618.1"/>
    </source>
</evidence>
<name>A0A8J7RM43_9BACT</name>
<evidence type="ECO:0000256" key="2">
    <source>
        <dbReference type="ARBA" id="ARBA00022679"/>
    </source>
</evidence>
<keyword evidence="2" id="KW-0808">Transferase</keyword>
<dbReference type="PRINTS" id="PR01210">
    <property type="entry name" value="GGTRANSPTASE"/>
</dbReference>
<evidence type="ECO:0000256" key="1">
    <source>
        <dbReference type="ARBA" id="ARBA00009381"/>
    </source>
</evidence>
<keyword evidence="4" id="KW-0865">Zymogen</keyword>
<gene>
    <name evidence="6" type="ORF">NATSA_08075</name>
</gene>
<keyword evidence="7" id="KW-1185">Reference proteome</keyword>
<dbReference type="InterPro" id="IPR051792">
    <property type="entry name" value="GGT_bact"/>
</dbReference>
<comment type="caution">
    <text evidence="6">The sequence shown here is derived from an EMBL/GenBank/DDBJ whole genome shotgun (WGS) entry which is preliminary data.</text>
</comment>
<proteinExistence type="inferred from homology"/>
<reference evidence="6" key="1">
    <citation type="submission" date="2021-02" db="EMBL/GenBank/DDBJ databases">
        <title>Natronogracilivirga saccharolytica gen. nov. sp. nov. a new anaerobic, haloalkiliphilic carbohydrate-fermenting bacterium from soda lake and proposing of Cyclonatronumiaceae fam. nov. in the phylum Balneolaeota.</title>
        <authorList>
            <person name="Zhilina T.N."/>
            <person name="Sorokin D.Y."/>
            <person name="Zavarzina D.G."/>
            <person name="Toshchakov S.V."/>
            <person name="Kublanov I.V."/>
        </authorList>
    </citation>
    <scope>NUCLEOTIDE SEQUENCE</scope>
    <source>
        <strain evidence="6">Z-1702</strain>
    </source>
</reference>
<comment type="similarity">
    <text evidence="1">Belongs to the gamma-glutamyltransferase family.</text>
</comment>
<evidence type="ECO:0000256" key="5">
    <source>
        <dbReference type="SAM" id="MobiDB-lite"/>
    </source>
</evidence>
<dbReference type="RefSeq" id="WP_210511516.1">
    <property type="nucleotide sequence ID" value="NZ_JAFIDN010000005.1"/>
</dbReference>
<feature type="compositionally biased region" description="Basic and acidic residues" evidence="5">
    <location>
        <begin position="190"/>
        <end position="200"/>
    </location>
</feature>
<dbReference type="PANTHER" id="PTHR43199:SF1">
    <property type="entry name" value="GLUTATHIONE HYDROLASE PROENZYME"/>
    <property type="match status" value="1"/>
</dbReference>